<comment type="similarity">
    <text evidence="2">Belongs to the MAP70 family.</text>
</comment>
<dbReference type="GO" id="GO:0005874">
    <property type="term" value="C:microtubule"/>
    <property type="evidence" value="ECO:0007669"/>
    <property type="project" value="UniProtKB-KW"/>
</dbReference>
<evidence type="ECO:0000256" key="6">
    <source>
        <dbReference type="ARBA" id="ARBA00023212"/>
    </source>
</evidence>
<evidence type="ECO:0000313" key="9">
    <source>
        <dbReference type="EMBL" id="KAJ3701432.1"/>
    </source>
</evidence>
<evidence type="ECO:0000256" key="5">
    <source>
        <dbReference type="ARBA" id="ARBA00023054"/>
    </source>
</evidence>
<feature type="compositionally biased region" description="Polar residues" evidence="8">
    <location>
        <begin position="384"/>
        <end position="412"/>
    </location>
</feature>
<dbReference type="GO" id="GO:0007010">
    <property type="term" value="P:cytoskeleton organization"/>
    <property type="evidence" value="ECO:0007669"/>
    <property type="project" value="InterPro"/>
</dbReference>
<protein>
    <submittedName>
        <fullName evidence="9">Uncharacterized protein</fullName>
    </submittedName>
</protein>
<evidence type="ECO:0000256" key="7">
    <source>
        <dbReference type="SAM" id="Coils"/>
    </source>
</evidence>
<reference evidence="9 10" key="1">
    <citation type="journal article" date="2022" name="Cell">
        <title>Repeat-based holocentromeres influence genome architecture and karyotype evolution.</title>
        <authorList>
            <person name="Hofstatter P.G."/>
            <person name="Thangavel G."/>
            <person name="Lux T."/>
            <person name="Neumann P."/>
            <person name="Vondrak T."/>
            <person name="Novak P."/>
            <person name="Zhang M."/>
            <person name="Costa L."/>
            <person name="Castellani M."/>
            <person name="Scott A."/>
            <person name="Toegelov H."/>
            <person name="Fuchs J."/>
            <person name="Mata-Sucre Y."/>
            <person name="Dias Y."/>
            <person name="Vanzela A.L.L."/>
            <person name="Huettel B."/>
            <person name="Almeida C.C.S."/>
            <person name="Simkova H."/>
            <person name="Souza G."/>
            <person name="Pedrosa-Harand A."/>
            <person name="Macas J."/>
            <person name="Mayer K.F.X."/>
            <person name="Houben A."/>
            <person name="Marques A."/>
        </authorList>
    </citation>
    <scope>NUCLEOTIDE SEQUENCE [LARGE SCALE GENOMIC DNA]</scope>
    <source>
        <strain evidence="9">RhyTen1mFocal</strain>
    </source>
</reference>
<keyword evidence="5 7" id="KW-0175">Coiled coil</keyword>
<evidence type="ECO:0000256" key="8">
    <source>
        <dbReference type="SAM" id="MobiDB-lite"/>
    </source>
</evidence>
<evidence type="ECO:0000256" key="1">
    <source>
        <dbReference type="ARBA" id="ARBA00004245"/>
    </source>
</evidence>
<dbReference type="InterPro" id="IPR009768">
    <property type="entry name" value="MAP70"/>
</dbReference>
<dbReference type="AlphaFoldDB" id="A0AAD5ZP25"/>
<keyword evidence="3" id="KW-0963">Cytoplasm</keyword>
<organism evidence="9 10">
    <name type="scientific">Rhynchospora tenuis</name>
    <dbReference type="NCBI Taxonomy" id="198213"/>
    <lineage>
        <taxon>Eukaryota</taxon>
        <taxon>Viridiplantae</taxon>
        <taxon>Streptophyta</taxon>
        <taxon>Embryophyta</taxon>
        <taxon>Tracheophyta</taxon>
        <taxon>Spermatophyta</taxon>
        <taxon>Magnoliopsida</taxon>
        <taxon>Liliopsida</taxon>
        <taxon>Poales</taxon>
        <taxon>Cyperaceae</taxon>
        <taxon>Cyperoideae</taxon>
        <taxon>Rhynchosporeae</taxon>
        <taxon>Rhynchospora</taxon>
    </lineage>
</organism>
<dbReference type="PANTHER" id="PTHR31246:SF32">
    <property type="entry name" value="MICROTUBULE-ASSOCIATED PROTEIN 70-1"/>
    <property type="match status" value="1"/>
</dbReference>
<keyword evidence="6" id="KW-0206">Cytoskeleton</keyword>
<feature type="coiled-coil region" evidence="7">
    <location>
        <begin position="47"/>
        <end position="130"/>
    </location>
</feature>
<evidence type="ECO:0000256" key="2">
    <source>
        <dbReference type="ARBA" id="ARBA00008825"/>
    </source>
</evidence>
<dbReference type="GO" id="GO:0008017">
    <property type="term" value="F:microtubule binding"/>
    <property type="evidence" value="ECO:0007669"/>
    <property type="project" value="InterPro"/>
</dbReference>
<comment type="subcellular location">
    <subcellularLocation>
        <location evidence="1">Cytoplasm</location>
        <location evidence="1">Cytoskeleton</location>
    </subcellularLocation>
</comment>
<evidence type="ECO:0000313" key="10">
    <source>
        <dbReference type="Proteomes" id="UP001210211"/>
    </source>
</evidence>
<dbReference type="PANTHER" id="PTHR31246">
    <property type="entry name" value="MICROTUBULE-ASSOCIATED PROTEIN 70-2"/>
    <property type="match status" value="1"/>
</dbReference>
<evidence type="ECO:0000256" key="4">
    <source>
        <dbReference type="ARBA" id="ARBA00022701"/>
    </source>
</evidence>
<dbReference type="Proteomes" id="UP001210211">
    <property type="component" value="Unassembled WGS sequence"/>
</dbReference>
<proteinExistence type="inferred from homology"/>
<keyword evidence="4" id="KW-0493">Microtubule</keyword>
<accession>A0AAD5ZP25</accession>
<comment type="caution">
    <text evidence="9">The sequence shown here is derived from an EMBL/GenBank/DDBJ whole genome shotgun (WGS) entry which is preliminary data.</text>
</comment>
<name>A0AAD5ZP25_9POAL</name>
<gene>
    <name evidence="9" type="ORF">LUZ61_005137</name>
</gene>
<feature type="coiled-coil region" evidence="7">
    <location>
        <begin position="157"/>
        <end position="344"/>
    </location>
</feature>
<sequence>MGENGDKYHGLLVDSELEASKRKNQQGRRSNFVEDEEFAMLSNSFGLDPIKIELNRLTNQIKEKDRELEEAQNEIKSLRLTERAKDKALSEVTEELSKLRGKLEASEATIENKNLEIRRISEEKKETVAAQLAAEATLRRVHAAQKDDDIPPLEEILLPLEAEIKFLRQEVVKLQEDNRALERLTKSKEDALLEAEREVQVAKTKAAIVDELQNKHQQLIKQNDICQEEYRILDKMHRKKVAEVEKLSKNVRDLEESLLSGAATANVVRDYQRQLSQIKDENRKLERTLSRVKATENRAAVVIANEWKEQNDKVISVKQWLEERRVLEGEIQQLRDKLSVTERAAKAEAQLKEKFQLRLKVVEDGLKSSLQMGVPQQEIRTKPNGLSRSRSINGSDSLLSPRQNKNQNQRPSLPSPRAPSVILRKAKCASKSFDGAISIVENPPNSKANSDCDSTNDSIGEEIDSKDEIPVTEKVSDNEVVSVVFYDFLQKEVISMRKAFLEKEQCLRDKDASIEMLSKKIDTLTKAMEVETKKLRREKGMLEKEVIALRMEREQDIKPRRIRGQ</sequence>
<dbReference type="EMBL" id="JAMRDG010000001">
    <property type="protein sequence ID" value="KAJ3701432.1"/>
    <property type="molecule type" value="Genomic_DNA"/>
</dbReference>
<feature type="region of interest" description="Disordered" evidence="8">
    <location>
        <begin position="373"/>
        <end position="420"/>
    </location>
</feature>
<dbReference type="Pfam" id="PF07058">
    <property type="entry name" value="MAP70"/>
    <property type="match status" value="1"/>
</dbReference>
<evidence type="ECO:0000256" key="3">
    <source>
        <dbReference type="ARBA" id="ARBA00022490"/>
    </source>
</evidence>
<keyword evidence="10" id="KW-1185">Reference proteome</keyword>